<proteinExistence type="predicted"/>
<keyword evidence="3" id="KW-1185">Reference proteome</keyword>
<gene>
    <name evidence="2" type="ordered locus">NP_4624A</name>
</gene>
<dbReference type="KEGG" id="nph:NP_4624A"/>
<sequence>MSGDVNTKGKVRAVFLAAIMVMWMVAMSAAFAAPAAAADSDAEFTVDDADLTVNTTNDVASHSIDISVTNGTSSALEELEIDLSDGDAFNTTDVSNVNVDVGGENITQNVSDAGGEDFFIQTGETGLSDGDSINITYDGVVNPETEESDVNVTVGFSDSQSGNDSSQQTETGTNLLDIESSIDVTLGVTSAAPFGADVGVDVTVENVGESDIDVEDIEVDNDNADNEYDLNASITFDNIDALSAGENETVSETFNTEDDTDATAGAAEADDLQATVQDADSGDGGESNARTLTIGTDDGGAVEVVTSDTANNPVEGVDVLLYKGSEASGNLIATGNTGNDDFFRFDGSVDGIDDGLAVGAANGVEYVVKAEREGFEASTRSASLDENNVEETVNPSLQRIITPDDIDVEFDPGQTVSIDDEIEATVTVTTDDFPEGDDLPLDNTPVEVTFEDNEGDIPEVNTIEPGSPTTAETGDDGTVNFTFEVDPDNGFDDIEDIVEVTELTFEATEGDDEVITEEAELEFVPDIGDTGTISGEADVIDEDIDVGTQSNIAAESGVEVHAVEFDRVLENTVRVNATNDGVEELNSIELSTLLEDINVDDFGEVEDADINLDYSDVDGEETGLGDVRLDVGDQFRVVTFTDDGDAVVQDPRSDYLTHTPENVEVIQNETDRSIEINSATGDEPSFDLSFLAPAEDYQVQQKVTIENESVEASVSTFQNITVNEDLDGEEDFQQDTENVFDASEDLTYEATENRFDDERAIPTDVTNDQGDFELLNLPVDVDDPRTYAVIAGGDDTDDASTAYGFANFRGYDVVNVSANAQGDQMNVDLSAQEFEPVDEFTYNLDVTVDNGDKYTEVPVDEPVSVEVEATQEEIGVDDEPEAAEGLEIDLEATDQIVGDLADETVTTDDEGVATTTFTGDSPTVGETNISASAESAGEVFQTEGSEQATIDVFQGAQITGDVVDDETPSNNLPGAEVTLFVENETGELEQVAETTAGPGGSFSFTGSDGVRSGQDYTVEATFVDEEGNEGTGFAQLTEIPGGTTNADIVIEDVLAPEGFEVSDLAAPAEASPGDEIEVTANVANTAGEEDTGDVTFFFDSQDVDSQELTLGPGETQEVSFDVTVPDVEEGDYEHGISTDIDSETATLTVTLEDDEPAEGFTLSNIQPGDVEVEFDQDVTASVDVTNNNDEAGETEVSLTATDEELGELDLGETTVELDAEATETVEFDVDLGLAEEVLETGDSIDYVFATEDDELSATLTFVEDAGEPEPDTVVEFYADEDGQIQDIFGIIDDFQNDEGAFADDVELEGGIFEVIDAWQEQQE</sequence>
<evidence type="ECO:0000313" key="2">
    <source>
        <dbReference type="EMBL" id="CAI50403.1"/>
    </source>
</evidence>
<organism evidence="2 3">
    <name type="scientific">Natronomonas pharaonis (strain ATCC 35678 / DSM 2160 / CIP 103997 / JCM 8858 / NBRC 14720 / NCIMB 2260 / Gabara)</name>
    <name type="common">Halobacterium pharaonis</name>
    <dbReference type="NCBI Taxonomy" id="348780"/>
    <lineage>
        <taxon>Archaea</taxon>
        <taxon>Methanobacteriati</taxon>
        <taxon>Methanobacteriota</taxon>
        <taxon>Stenosarchaea group</taxon>
        <taxon>Halobacteria</taxon>
        <taxon>Halobacteriales</taxon>
        <taxon>Natronomonadaceae</taxon>
        <taxon>Natronomonas</taxon>
    </lineage>
</organism>
<name>A0A1U7EYT8_NATPD</name>
<feature type="region of interest" description="Disordered" evidence="1">
    <location>
        <begin position="276"/>
        <end position="295"/>
    </location>
</feature>
<protein>
    <submittedName>
        <fullName evidence="2">Probable secreted glycoprotein</fullName>
    </submittedName>
</protein>
<dbReference type="OrthoDB" id="325633at2157"/>
<dbReference type="Gene3D" id="2.60.40.10">
    <property type="entry name" value="Immunoglobulins"/>
    <property type="match status" value="1"/>
</dbReference>
<accession>A0A1U7EYT8</accession>
<dbReference type="InterPro" id="IPR013783">
    <property type="entry name" value="Ig-like_fold"/>
</dbReference>
<dbReference type="EnsemblBacteria" id="CAI50403">
    <property type="protein sequence ID" value="CAI50403"/>
    <property type="gene ID" value="NP_4624A"/>
</dbReference>
<evidence type="ECO:0000313" key="3">
    <source>
        <dbReference type="Proteomes" id="UP000002698"/>
    </source>
</evidence>
<dbReference type="EMBL" id="CR936257">
    <property type="protein sequence ID" value="CAI50403.1"/>
    <property type="molecule type" value="Genomic_DNA"/>
</dbReference>
<dbReference type="InterPro" id="IPR026452">
    <property type="entry name" value="Surf_glycop_sig_pep"/>
</dbReference>
<dbReference type="Proteomes" id="UP000002698">
    <property type="component" value="Chromosome"/>
</dbReference>
<evidence type="ECO:0000256" key="1">
    <source>
        <dbReference type="SAM" id="MobiDB-lite"/>
    </source>
</evidence>
<dbReference type="NCBIfam" id="TIGR04207">
    <property type="entry name" value="halo_sig_pep"/>
    <property type="match status" value="1"/>
</dbReference>
<dbReference type="HOGENOM" id="CLU_006049_0_0_2"/>
<dbReference type="GeneID" id="3702122"/>
<dbReference type="eggNOG" id="arCOG07560">
    <property type="taxonomic scope" value="Archaea"/>
</dbReference>
<dbReference type="RefSeq" id="WP_011324018.1">
    <property type="nucleotide sequence ID" value="NC_007426.1"/>
</dbReference>
<reference evidence="2 3" key="1">
    <citation type="journal article" date="2005" name="Genome Res.">
        <title>Living with two extremes: conclusions from the genome sequence of Natronomonas pharaonis.</title>
        <authorList>
            <person name="Falb M."/>
            <person name="Pfeiffer F."/>
            <person name="Palm P."/>
            <person name="Rodewald K."/>
            <person name="Hickmann V."/>
            <person name="Tittor J."/>
            <person name="Oesterhelt D."/>
        </authorList>
    </citation>
    <scope>NUCLEOTIDE SEQUENCE [LARGE SCALE GENOMIC DNA]</scope>
    <source>
        <strain evidence="3">ATCC 35678 / DSM 2160 / CIP 103997 / JCM 8858 / NBRC 14720 / NCIMB 2260 / Gabara</strain>
    </source>
</reference>